<dbReference type="GO" id="GO:0015627">
    <property type="term" value="C:type II protein secretion system complex"/>
    <property type="evidence" value="ECO:0007669"/>
    <property type="project" value="InterPro"/>
</dbReference>
<dbReference type="PROSITE" id="PS00018">
    <property type="entry name" value="EF_HAND_1"/>
    <property type="match status" value="1"/>
</dbReference>
<reference evidence="3 4" key="1">
    <citation type="submission" date="2020-11" db="EMBL/GenBank/DDBJ databases">
        <title>Complete genome sequence for Salinimonas sp. strain G2-b.</title>
        <authorList>
            <person name="Park S.-J."/>
        </authorList>
    </citation>
    <scope>NUCLEOTIDE SEQUENCE [LARGE SCALE GENOMIC DNA]</scope>
    <source>
        <strain evidence="3 4">G2-b</strain>
    </source>
</reference>
<dbReference type="PROSITE" id="PS00409">
    <property type="entry name" value="PROKAR_NTER_METHYL"/>
    <property type="match status" value="1"/>
</dbReference>
<feature type="transmembrane region" description="Helical" evidence="2">
    <location>
        <begin position="20"/>
        <end position="38"/>
    </location>
</feature>
<dbReference type="NCBIfam" id="TIGR02532">
    <property type="entry name" value="IV_pilin_GFxxxE"/>
    <property type="match status" value="1"/>
</dbReference>
<dbReference type="Pfam" id="PF07963">
    <property type="entry name" value="N_methyl"/>
    <property type="match status" value="1"/>
</dbReference>
<evidence type="ECO:0000256" key="2">
    <source>
        <dbReference type="SAM" id="Phobius"/>
    </source>
</evidence>
<keyword evidence="2" id="KW-0812">Transmembrane</keyword>
<dbReference type="PRINTS" id="PR00813">
    <property type="entry name" value="BCTERIALGSPG"/>
</dbReference>
<dbReference type="KEGG" id="smaa:IT774_04835"/>
<protein>
    <submittedName>
        <fullName evidence="3">Type IV pilin protein</fullName>
    </submittedName>
</protein>
<dbReference type="SUPFAM" id="SSF54523">
    <property type="entry name" value="Pili subunits"/>
    <property type="match status" value="1"/>
</dbReference>
<dbReference type="RefSeq" id="WP_195812208.1">
    <property type="nucleotide sequence ID" value="NZ_CP064795.1"/>
</dbReference>
<accession>A0A7S9E080</accession>
<dbReference type="Proteomes" id="UP000595095">
    <property type="component" value="Chromosome"/>
</dbReference>
<dbReference type="GO" id="GO:0043683">
    <property type="term" value="P:type IV pilus assembly"/>
    <property type="evidence" value="ECO:0007669"/>
    <property type="project" value="InterPro"/>
</dbReference>
<dbReference type="InterPro" id="IPR045584">
    <property type="entry name" value="Pilin-like"/>
</dbReference>
<evidence type="ECO:0000256" key="1">
    <source>
        <dbReference type="ARBA" id="ARBA00022481"/>
    </source>
</evidence>
<sequence length="159" mass="17200">MQQQPGLLKSIAQGFTLIELMITVAIVGIIAAVGYPAYQNVMISSFRGTAQADLMALAASMERHHSGGFTYEGAAQSSADTGKPATFADYSPANEQAAKKRYELTIEEADSQTFIIKATPVASTPQKSDGSLFYYSDGRKGWDQNKNNKVDAGEWCWSC</sequence>
<dbReference type="AlphaFoldDB" id="A0A7S9E080"/>
<keyword evidence="2" id="KW-1133">Transmembrane helix</keyword>
<dbReference type="Gene3D" id="3.30.700.10">
    <property type="entry name" value="Glycoprotein, Type 4 Pilin"/>
    <property type="match status" value="1"/>
</dbReference>
<name>A0A7S9E080_9ALTE</name>
<organism evidence="3 4">
    <name type="scientific">Salinimonas marina</name>
    <dbReference type="NCBI Taxonomy" id="2785918"/>
    <lineage>
        <taxon>Bacteria</taxon>
        <taxon>Pseudomonadati</taxon>
        <taxon>Pseudomonadota</taxon>
        <taxon>Gammaproteobacteria</taxon>
        <taxon>Alteromonadales</taxon>
        <taxon>Alteromonadaceae</taxon>
        <taxon>Alteromonas/Salinimonas group</taxon>
        <taxon>Salinimonas</taxon>
    </lineage>
</organism>
<dbReference type="GO" id="GO:0015628">
    <property type="term" value="P:protein secretion by the type II secretion system"/>
    <property type="evidence" value="ECO:0007669"/>
    <property type="project" value="InterPro"/>
</dbReference>
<evidence type="ECO:0000313" key="3">
    <source>
        <dbReference type="EMBL" id="QPG07137.1"/>
    </source>
</evidence>
<gene>
    <name evidence="3" type="ORF">IT774_04835</name>
</gene>
<dbReference type="Pfam" id="PF16732">
    <property type="entry name" value="ComP_DUS"/>
    <property type="match status" value="1"/>
</dbReference>
<dbReference type="InterPro" id="IPR000983">
    <property type="entry name" value="Bac_GSPG_pilin"/>
</dbReference>
<dbReference type="EMBL" id="CP064795">
    <property type="protein sequence ID" value="QPG07137.1"/>
    <property type="molecule type" value="Genomic_DNA"/>
</dbReference>
<proteinExistence type="predicted"/>
<dbReference type="InterPro" id="IPR018247">
    <property type="entry name" value="EF_Hand_1_Ca_BS"/>
</dbReference>
<dbReference type="InterPro" id="IPR031982">
    <property type="entry name" value="PilE-like"/>
</dbReference>
<keyword evidence="2" id="KW-0472">Membrane</keyword>
<keyword evidence="4" id="KW-1185">Reference proteome</keyword>
<evidence type="ECO:0000313" key="4">
    <source>
        <dbReference type="Proteomes" id="UP000595095"/>
    </source>
</evidence>
<keyword evidence="1" id="KW-0488">Methylation</keyword>
<dbReference type="InterPro" id="IPR012902">
    <property type="entry name" value="N_methyl_site"/>
</dbReference>